<dbReference type="OrthoDB" id="5372349at2"/>
<dbReference type="PANTHER" id="PTHR22916">
    <property type="entry name" value="GLYCOSYLTRANSFERASE"/>
    <property type="match status" value="1"/>
</dbReference>
<accession>A0A4U7BR04</accession>
<reference evidence="2 3" key="1">
    <citation type="submission" date="2018-05" db="EMBL/GenBank/DDBJ databases">
        <title>Novel Campyloabacter and Helicobacter Species and Strains.</title>
        <authorList>
            <person name="Mannion A.J."/>
            <person name="Shen Z."/>
            <person name="Fox J.G."/>
        </authorList>
    </citation>
    <scope>NUCLEOTIDE SEQUENCE [LARGE SCALE GENOMIC DNA]</scope>
    <source>
        <strain evidence="3">MIT17-664</strain>
    </source>
</reference>
<dbReference type="Proteomes" id="UP000308838">
    <property type="component" value="Unassembled WGS sequence"/>
</dbReference>
<gene>
    <name evidence="2" type="ORF">CQA69_06000</name>
</gene>
<feature type="domain" description="Glycosyltransferase 2-like" evidence="1">
    <location>
        <begin position="8"/>
        <end position="157"/>
    </location>
</feature>
<dbReference type="InterPro" id="IPR029044">
    <property type="entry name" value="Nucleotide-diphossugar_trans"/>
</dbReference>
<keyword evidence="3" id="KW-1185">Reference proteome</keyword>
<name>A0A4U7BR04_9BACT</name>
<dbReference type="SUPFAM" id="SSF53448">
    <property type="entry name" value="Nucleotide-diphospho-sugar transferases"/>
    <property type="match status" value="1"/>
</dbReference>
<dbReference type="GO" id="GO:0016758">
    <property type="term" value="F:hexosyltransferase activity"/>
    <property type="evidence" value="ECO:0007669"/>
    <property type="project" value="UniProtKB-ARBA"/>
</dbReference>
<dbReference type="AlphaFoldDB" id="A0A4U7BR04"/>
<dbReference type="InterPro" id="IPR001173">
    <property type="entry name" value="Glyco_trans_2-like"/>
</dbReference>
<dbReference type="PANTHER" id="PTHR22916:SF3">
    <property type="entry name" value="UDP-GLCNAC:BETAGAL BETA-1,3-N-ACETYLGLUCOSAMINYLTRANSFERASE-LIKE PROTEIN 1"/>
    <property type="match status" value="1"/>
</dbReference>
<evidence type="ECO:0000313" key="3">
    <source>
        <dbReference type="Proteomes" id="UP000308838"/>
    </source>
</evidence>
<sequence length="442" mass="52239">MIEIPKISIVIPSLNSIKYIHECIDSVLNQTLQDIEIICVDAGSTDGTLEVLREYEKKDKRLKVILSDKKSYGYQMNLGIKKTKGEYLGIVESDDYIKKNMYEDLYNIAKKTKCDIVKGDMLDFWDKEERIYKYRLLNWTENLYGKILNFNVDNRILTECNVINPSGIHKLDFIKKYNILCNETPGSAFQDAGFWFQLQVLAKSIFLIKEAYYYYRQDNVNSSCNSRAKVYCICDEYDFIRNFALKCNIKQALPIIAYLRYGGYNWNLHRIGNEYKQEFLQKMAKDFKQIQDDKEFDSSLFHAIQLEILNDIINNPNAYYYKITNKPLGAVNKIKNQLSYKLGLAIVKNKTILDFIRLPIRFINILLSHYFEKKVKNIIYKIQPELKPKPIEEYADYYEALKVKKHLSYKIGQELINHPFAFIFKIYAIYKEYKKDARNNIY</sequence>
<dbReference type="Gene3D" id="3.90.550.10">
    <property type="entry name" value="Spore Coat Polysaccharide Biosynthesis Protein SpsA, Chain A"/>
    <property type="match status" value="1"/>
</dbReference>
<evidence type="ECO:0000259" key="1">
    <source>
        <dbReference type="Pfam" id="PF00535"/>
    </source>
</evidence>
<keyword evidence="2" id="KW-0808">Transferase</keyword>
<protein>
    <submittedName>
        <fullName evidence="2">Glycosyl transferase family 2</fullName>
    </submittedName>
</protein>
<proteinExistence type="predicted"/>
<dbReference type="EMBL" id="NXLZ01000009">
    <property type="protein sequence ID" value="TKX30607.1"/>
    <property type="molecule type" value="Genomic_DNA"/>
</dbReference>
<evidence type="ECO:0000313" key="2">
    <source>
        <dbReference type="EMBL" id="TKX30607.1"/>
    </source>
</evidence>
<organism evidence="2 3">
    <name type="scientific">Campylobacter estrildidarum</name>
    <dbReference type="NCBI Taxonomy" id="2510189"/>
    <lineage>
        <taxon>Bacteria</taxon>
        <taxon>Pseudomonadati</taxon>
        <taxon>Campylobacterota</taxon>
        <taxon>Epsilonproteobacteria</taxon>
        <taxon>Campylobacterales</taxon>
        <taxon>Campylobacteraceae</taxon>
        <taxon>Campylobacter</taxon>
    </lineage>
</organism>
<dbReference type="RefSeq" id="WP_137620888.1">
    <property type="nucleotide sequence ID" value="NZ_NXLZ01000009.1"/>
</dbReference>
<comment type="caution">
    <text evidence="2">The sequence shown here is derived from an EMBL/GenBank/DDBJ whole genome shotgun (WGS) entry which is preliminary data.</text>
</comment>
<dbReference type="Pfam" id="PF00535">
    <property type="entry name" value="Glycos_transf_2"/>
    <property type="match status" value="1"/>
</dbReference>